<gene>
    <name evidence="9" type="ORF">GCM10011516_13240</name>
</gene>
<keyword evidence="8" id="KW-0732">Signal</keyword>
<evidence type="ECO:0000256" key="2">
    <source>
        <dbReference type="ARBA" id="ARBA00007613"/>
    </source>
</evidence>
<evidence type="ECO:0000256" key="4">
    <source>
        <dbReference type="ARBA" id="ARBA00022452"/>
    </source>
</evidence>
<feature type="chain" id="PRO_5034576455" description="Outer membrane protein TolC" evidence="8">
    <location>
        <begin position="23"/>
        <end position="451"/>
    </location>
</feature>
<feature type="signal peptide" evidence="8">
    <location>
        <begin position="1"/>
        <end position="22"/>
    </location>
</feature>
<dbReference type="InterPro" id="IPR003423">
    <property type="entry name" value="OMP_efflux"/>
</dbReference>
<reference evidence="9" key="2">
    <citation type="submission" date="2020-09" db="EMBL/GenBank/DDBJ databases">
        <authorList>
            <person name="Sun Q."/>
            <person name="Zhou Y."/>
        </authorList>
    </citation>
    <scope>NUCLEOTIDE SEQUENCE</scope>
    <source>
        <strain evidence="9">CGMCC 1.15966</strain>
    </source>
</reference>
<reference evidence="9" key="1">
    <citation type="journal article" date="2014" name="Int. J. Syst. Evol. Microbiol.">
        <title>Complete genome sequence of Corynebacterium casei LMG S-19264T (=DSM 44701T), isolated from a smear-ripened cheese.</title>
        <authorList>
            <consortium name="US DOE Joint Genome Institute (JGI-PGF)"/>
            <person name="Walter F."/>
            <person name="Albersmeier A."/>
            <person name="Kalinowski J."/>
            <person name="Ruckert C."/>
        </authorList>
    </citation>
    <scope>NUCLEOTIDE SEQUENCE</scope>
    <source>
        <strain evidence="9">CGMCC 1.15966</strain>
    </source>
</reference>
<dbReference type="GO" id="GO:0015288">
    <property type="term" value="F:porin activity"/>
    <property type="evidence" value="ECO:0007669"/>
    <property type="project" value="TreeGrafter"/>
</dbReference>
<comment type="caution">
    <text evidence="9">The sequence shown here is derived from an EMBL/GenBank/DDBJ whole genome shotgun (WGS) entry which is preliminary data.</text>
</comment>
<dbReference type="InterPro" id="IPR051906">
    <property type="entry name" value="TolC-like"/>
</dbReference>
<dbReference type="GO" id="GO:0009279">
    <property type="term" value="C:cell outer membrane"/>
    <property type="evidence" value="ECO:0007669"/>
    <property type="project" value="UniProtKB-SubCell"/>
</dbReference>
<dbReference type="PANTHER" id="PTHR30026:SF20">
    <property type="entry name" value="OUTER MEMBRANE PROTEIN TOLC"/>
    <property type="match status" value="1"/>
</dbReference>
<sequence length="451" mass="51268">MGLKINSLLILMGLFYAFQSNGQDLQHLWEKTRNYYKGFEIQKQQILLAKQDSIAQQIKYKPQVQAQLQQGLSSVEGTSGAFLPLPGILNISGPNQLQGASSTFNHFLSASMNWDLINFGRKSLDKDISSSKIDHSRLKEQEFAFNIQQKLTKRYIEFLFFQVMDDWYQKHSDRYQSILDISKGLAKAGIIPGADTLLATSSLKNVESNLLQIQGKLNGAKILLKEFTNEDMLNNSESKSQAFLELIGNTQVNAQDHPLVLMKKKEAEALDLLEKKQSREVLPRIMLLGGLANRSSGITSNGYVHSAYPEIYNDFANNYFVGVGLTWNLQDMFRSKSDKKHYSLKLQNNLFEQELVQNEINSQLGQLNAEIAAAADGIHESNVSRRQAEDAFNLYKARYEGGLINLAELLQVQEILLQTERQNLTAYLNYWNLQVNKSYQQADFSQLFNHF</sequence>
<evidence type="ECO:0000256" key="7">
    <source>
        <dbReference type="ARBA" id="ARBA00023237"/>
    </source>
</evidence>
<dbReference type="GO" id="GO:1990281">
    <property type="term" value="C:efflux pump complex"/>
    <property type="evidence" value="ECO:0007669"/>
    <property type="project" value="TreeGrafter"/>
</dbReference>
<dbReference type="Gene3D" id="1.20.1600.10">
    <property type="entry name" value="Outer membrane efflux proteins (OEP)"/>
    <property type="match status" value="1"/>
</dbReference>
<evidence type="ECO:0000256" key="6">
    <source>
        <dbReference type="ARBA" id="ARBA00023136"/>
    </source>
</evidence>
<evidence type="ECO:0000256" key="1">
    <source>
        <dbReference type="ARBA" id="ARBA00004442"/>
    </source>
</evidence>
<dbReference type="GO" id="GO:0015562">
    <property type="term" value="F:efflux transmembrane transporter activity"/>
    <property type="evidence" value="ECO:0007669"/>
    <property type="project" value="InterPro"/>
</dbReference>
<evidence type="ECO:0000256" key="5">
    <source>
        <dbReference type="ARBA" id="ARBA00022692"/>
    </source>
</evidence>
<dbReference type="EMBL" id="BMKM01000002">
    <property type="protein sequence ID" value="GGE16876.1"/>
    <property type="molecule type" value="Genomic_DNA"/>
</dbReference>
<comment type="subcellular location">
    <subcellularLocation>
        <location evidence="1">Cell outer membrane</location>
    </subcellularLocation>
</comment>
<dbReference type="RefSeq" id="WP_182498997.1">
    <property type="nucleotide sequence ID" value="NZ_BMKM01000002.1"/>
</dbReference>
<keyword evidence="4" id="KW-1134">Transmembrane beta strand</keyword>
<dbReference type="AlphaFoldDB" id="A0A8H9KVB9"/>
<evidence type="ECO:0000313" key="10">
    <source>
        <dbReference type="Proteomes" id="UP000614460"/>
    </source>
</evidence>
<name>A0A8H9KVB9_9SPHI</name>
<keyword evidence="6" id="KW-0472">Membrane</keyword>
<evidence type="ECO:0000256" key="8">
    <source>
        <dbReference type="SAM" id="SignalP"/>
    </source>
</evidence>
<organism evidence="9 10">
    <name type="scientific">Sphingobacterium cellulitidis</name>
    <dbReference type="NCBI Taxonomy" id="1768011"/>
    <lineage>
        <taxon>Bacteria</taxon>
        <taxon>Pseudomonadati</taxon>
        <taxon>Bacteroidota</taxon>
        <taxon>Sphingobacteriia</taxon>
        <taxon>Sphingobacteriales</taxon>
        <taxon>Sphingobacteriaceae</taxon>
        <taxon>Sphingobacterium</taxon>
    </lineage>
</organism>
<keyword evidence="5" id="KW-0812">Transmembrane</keyword>
<accession>A0A8H9KVB9</accession>
<dbReference type="SUPFAM" id="SSF56954">
    <property type="entry name" value="Outer membrane efflux proteins (OEP)"/>
    <property type="match status" value="1"/>
</dbReference>
<keyword evidence="3" id="KW-0813">Transport</keyword>
<evidence type="ECO:0000313" key="9">
    <source>
        <dbReference type="EMBL" id="GGE16876.1"/>
    </source>
</evidence>
<evidence type="ECO:0000256" key="3">
    <source>
        <dbReference type="ARBA" id="ARBA00022448"/>
    </source>
</evidence>
<keyword evidence="7" id="KW-0998">Cell outer membrane</keyword>
<protein>
    <recommendedName>
        <fullName evidence="11">Outer membrane protein TolC</fullName>
    </recommendedName>
</protein>
<comment type="similarity">
    <text evidence="2">Belongs to the outer membrane factor (OMF) (TC 1.B.17) family.</text>
</comment>
<proteinExistence type="inferred from homology"/>
<evidence type="ECO:0008006" key="11">
    <source>
        <dbReference type="Google" id="ProtNLM"/>
    </source>
</evidence>
<keyword evidence="10" id="KW-1185">Reference proteome</keyword>
<dbReference type="Proteomes" id="UP000614460">
    <property type="component" value="Unassembled WGS sequence"/>
</dbReference>
<dbReference type="PANTHER" id="PTHR30026">
    <property type="entry name" value="OUTER MEMBRANE PROTEIN TOLC"/>
    <property type="match status" value="1"/>
</dbReference>
<dbReference type="Pfam" id="PF02321">
    <property type="entry name" value="OEP"/>
    <property type="match status" value="1"/>
</dbReference>